<feature type="transmembrane region" description="Helical" evidence="16">
    <location>
        <begin position="111"/>
        <end position="129"/>
    </location>
</feature>
<keyword evidence="4" id="KW-1003">Cell membrane</keyword>
<feature type="transmembrane region" description="Helical" evidence="16">
    <location>
        <begin position="82"/>
        <end position="99"/>
    </location>
</feature>
<evidence type="ECO:0000256" key="10">
    <source>
        <dbReference type="ARBA" id="ARBA00022989"/>
    </source>
</evidence>
<keyword evidence="9 14" id="KW-0067">ATP-binding</keyword>
<dbReference type="Pfam" id="PF09397">
    <property type="entry name" value="FtsK_gamma"/>
    <property type="match status" value="1"/>
</dbReference>
<keyword evidence="13" id="KW-0131">Cell cycle</keyword>
<feature type="binding site" evidence="14">
    <location>
        <begin position="743"/>
        <end position="750"/>
    </location>
    <ligand>
        <name>ATP</name>
        <dbReference type="ChEBI" id="CHEBI:30616"/>
    </ligand>
</feature>
<dbReference type="Gene3D" id="1.10.10.10">
    <property type="entry name" value="Winged helix-like DNA-binding domain superfamily/Winged helix DNA-binding domain"/>
    <property type="match status" value="1"/>
</dbReference>
<dbReference type="Pfam" id="PF17854">
    <property type="entry name" value="FtsK_alpha"/>
    <property type="match status" value="1"/>
</dbReference>
<dbReference type="SMART" id="SM00843">
    <property type="entry name" value="Ftsk_gamma"/>
    <property type="match status" value="1"/>
</dbReference>
<evidence type="ECO:0000256" key="3">
    <source>
        <dbReference type="ARBA" id="ARBA00020887"/>
    </source>
</evidence>
<dbReference type="InterPro" id="IPR041027">
    <property type="entry name" value="FtsK_alpha"/>
</dbReference>
<organism evidence="18 19">
    <name type="scientific">Ignatzschineria larvae DSM 13226</name>
    <dbReference type="NCBI Taxonomy" id="1111732"/>
    <lineage>
        <taxon>Bacteria</taxon>
        <taxon>Pseudomonadati</taxon>
        <taxon>Pseudomonadota</taxon>
        <taxon>Gammaproteobacteria</taxon>
        <taxon>Cardiobacteriales</taxon>
        <taxon>Ignatzschineriaceae</taxon>
        <taxon>Ignatzschineria</taxon>
    </lineage>
</organism>
<dbReference type="InterPro" id="IPR036388">
    <property type="entry name" value="WH-like_DNA-bd_sf"/>
</dbReference>
<evidence type="ECO:0000256" key="4">
    <source>
        <dbReference type="ARBA" id="ARBA00022475"/>
    </source>
</evidence>
<comment type="subcellular location">
    <subcellularLocation>
        <location evidence="1">Cell membrane</location>
        <topology evidence="1">Multi-pass membrane protein</topology>
    </subcellularLocation>
</comment>
<dbReference type="InterPro" id="IPR025199">
    <property type="entry name" value="FtsK_4TM"/>
</dbReference>
<evidence type="ECO:0000256" key="8">
    <source>
        <dbReference type="ARBA" id="ARBA00022829"/>
    </source>
</evidence>
<evidence type="ECO:0000256" key="7">
    <source>
        <dbReference type="ARBA" id="ARBA00022741"/>
    </source>
</evidence>
<dbReference type="InterPro" id="IPR002543">
    <property type="entry name" value="FtsK_dom"/>
</dbReference>
<dbReference type="Pfam" id="PF13491">
    <property type="entry name" value="FtsK_4TM"/>
    <property type="match status" value="1"/>
</dbReference>
<keyword evidence="6 16" id="KW-0812">Transmembrane</keyword>
<reference evidence="18 19" key="1">
    <citation type="submission" date="2024-03" db="EMBL/GenBank/DDBJ databases">
        <title>Complete Genome Sequence and Annotation of Ignatzschineria larvae DSM 13226.</title>
        <authorList>
            <person name="Cantrell E."/>
            <person name="Burcham Z.M."/>
        </authorList>
    </citation>
    <scope>NUCLEOTIDE SEQUENCE [LARGE SCALE GENOMIC DNA]</scope>
    <source>
        <strain evidence="18 19">DSM 13226</strain>
    </source>
</reference>
<evidence type="ECO:0000313" key="18">
    <source>
        <dbReference type="EMBL" id="WZW88365.1"/>
    </source>
</evidence>
<evidence type="ECO:0000256" key="9">
    <source>
        <dbReference type="ARBA" id="ARBA00022840"/>
    </source>
</evidence>
<dbReference type="Pfam" id="PF01580">
    <property type="entry name" value="FtsK_SpoIIIE"/>
    <property type="match status" value="1"/>
</dbReference>
<keyword evidence="10 16" id="KW-1133">Transmembrane helix</keyword>
<dbReference type="PANTHER" id="PTHR22683:SF41">
    <property type="entry name" value="DNA TRANSLOCASE FTSK"/>
    <property type="match status" value="1"/>
</dbReference>
<evidence type="ECO:0000256" key="14">
    <source>
        <dbReference type="PROSITE-ProRule" id="PRU00289"/>
    </source>
</evidence>
<evidence type="ECO:0000256" key="1">
    <source>
        <dbReference type="ARBA" id="ARBA00004651"/>
    </source>
</evidence>
<dbReference type="InterPro" id="IPR018541">
    <property type="entry name" value="Ftsk_gamma"/>
</dbReference>
<evidence type="ECO:0000256" key="15">
    <source>
        <dbReference type="SAM" id="MobiDB-lite"/>
    </source>
</evidence>
<evidence type="ECO:0000313" key="19">
    <source>
        <dbReference type="Proteomes" id="UP001449178"/>
    </source>
</evidence>
<keyword evidence="11" id="KW-0238">DNA-binding</keyword>
<name>A0ABZ3C0Q0_9GAMM</name>
<evidence type="ECO:0000256" key="6">
    <source>
        <dbReference type="ARBA" id="ARBA00022692"/>
    </source>
</evidence>
<dbReference type="InterPro" id="IPR050206">
    <property type="entry name" value="FtsK/SpoIIIE/SftA"/>
</dbReference>
<keyword evidence="5" id="KW-0132">Cell division</keyword>
<evidence type="ECO:0000256" key="13">
    <source>
        <dbReference type="ARBA" id="ARBA00023306"/>
    </source>
</evidence>
<feature type="region of interest" description="Disordered" evidence="15">
    <location>
        <begin position="307"/>
        <end position="353"/>
    </location>
</feature>
<gene>
    <name evidence="18" type="ORF">WMO13_02990</name>
</gene>
<dbReference type="RefSeq" id="WP_051396054.1">
    <property type="nucleotide sequence ID" value="NZ_AZOD01000005.1"/>
</dbReference>
<dbReference type="PROSITE" id="PS50901">
    <property type="entry name" value="FTSK"/>
    <property type="match status" value="1"/>
</dbReference>
<evidence type="ECO:0000256" key="11">
    <source>
        <dbReference type="ARBA" id="ARBA00023125"/>
    </source>
</evidence>
<protein>
    <recommendedName>
        <fullName evidence="3">DNA translocase FtsK</fullName>
    </recommendedName>
</protein>
<keyword evidence="19" id="KW-1185">Reference proteome</keyword>
<evidence type="ECO:0000256" key="12">
    <source>
        <dbReference type="ARBA" id="ARBA00023136"/>
    </source>
</evidence>
<dbReference type="PANTHER" id="PTHR22683">
    <property type="entry name" value="SPORULATION PROTEIN RELATED"/>
    <property type="match status" value="1"/>
</dbReference>
<dbReference type="CDD" id="cd01127">
    <property type="entry name" value="TrwB_TraG_TraD_VirD4"/>
    <property type="match status" value="1"/>
</dbReference>
<evidence type="ECO:0000259" key="17">
    <source>
        <dbReference type="PROSITE" id="PS50901"/>
    </source>
</evidence>
<keyword evidence="12 16" id="KW-0472">Membrane</keyword>
<dbReference type="Gene3D" id="3.40.50.300">
    <property type="entry name" value="P-loop containing nucleotide triphosphate hydrolases"/>
    <property type="match status" value="1"/>
</dbReference>
<feature type="transmembrane region" description="Helical" evidence="16">
    <location>
        <begin position="161"/>
        <end position="182"/>
    </location>
</feature>
<dbReference type="Gene3D" id="3.30.980.40">
    <property type="match status" value="1"/>
</dbReference>
<dbReference type="SUPFAM" id="SSF52540">
    <property type="entry name" value="P-loop containing nucleoside triphosphate hydrolases"/>
    <property type="match status" value="1"/>
</dbReference>
<comment type="similarity">
    <text evidence="2">Belongs to the FtsK/SpoIIIE/SftA family.</text>
</comment>
<evidence type="ECO:0000256" key="5">
    <source>
        <dbReference type="ARBA" id="ARBA00022618"/>
    </source>
</evidence>
<proteinExistence type="inferred from homology"/>
<dbReference type="SUPFAM" id="SSF46785">
    <property type="entry name" value="Winged helix' DNA-binding domain"/>
    <property type="match status" value="1"/>
</dbReference>
<evidence type="ECO:0000256" key="16">
    <source>
        <dbReference type="SAM" id="Phobius"/>
    </source>
</evidence>
<feature type="compositionally biased region" description="Basic and acidic residues" evidence="15">
    <location>
        <begin position="307"/>
        <end position="319"/>
    </location>
</feature>
<feature type="domain" description="FtsK" evidence="17">
    <location>
        <begin position="721"/>
        <end position="941"/>
    </location>
</feature>
<keyword evidence="7 14" id="KW-0547">Nucleotide-binding</keyword>
<feature type="compositionally biased region" description="Polar residues" evidence="15">
    <location>
        <begin position="329"/>
        <end position="348"/>
    </location>
</feature>
<dbReference type="InterPro" id="IPR036390">
    <property type="entry name" value="WH_DNA-bd_sf"/>
</dbReference>
<accession>A0ABZ3C0Q0</accession>
<keyword evidence="8" id="KW-0159">Chromosome partition</keyword>
<evidence type="ECO:0000256" key="2">
    <source>
        <dbReference type="ARBA" id="ARBA00006474"/>
    </source>
</evidence>
<sequence length="1088" mass="120532">MRQDSPSQNKPSLLALFAKTANVTLFVATILIAVLMLISFYSYHPHDPAWSSATASSEVIHNYAGEQGAYFADIMFSAIGKTAWLIPFLLIGFGYQLFLKRHILTVSLHVVTIRMIGSLLAIFALSALLDLHSGNGGMMGGFIGTELTNFLSVVLSIDNLLLVYIAKIFFAILTLVGFYLITGRGPIGWADYCGFITLWLIGQIFPPKNSDTINETIIPLPKAHISTDGSRDGPFEQEAIDRMLDQDERKAPTFFNKLFPQKEDASTAAYIELDEKLLQEDDYETNTPILHQENSSYRYNPIEREAQKDSEISTDHNDKSTIPPIFRNLQRSNESANTQESKAASTESKTLDPFNRELEDWDQFIRTPHMEAKDNQAESEEKPAKKKGIPSIFKNLFKARKRPMPAQDRLTDSIEPTLHLDENHHDTSSLSITAHKAKDTSLDITNRVSHLDTTTSSAAAESLEEERLILEPSGLQFAIQDPNELKTPEAAPELSQPDPLNISFAESSHDDNEVINHFIEDVISPDTSYSQNTVSHDIAVDQTVPQSIVVPTATSATTTSSQTANATTGMAFNPQTGMMEAKQVLYPMAGKLPGLELLGNPPATGESYDPEELQELADLIESQFKHFNIEVKVVNIEPGPVITRFELDLAPGVKIAQINNLNKDIARALSVASVRIVEIIPGKPYIGLEIPNKNRQTVYFKEGLYADEYRNSHHPLTILLGKDVSGKQEVANLKDMPHLLIAGTTGSGKSVGINTILLSLLYKALPEDLRLILIDPKMLELSVYDGIPHLLAPVVTDMKESANALRWAVVEMERRYLLMSKLRVRNINGFNNEVKAAIAAGEPLDDPLWNPAHEVSDYAKAPKLEPLPYIVIVIDELADMMMSVGKAVEELIARLTQKARAAGIHLVVATQRPSVDVITGLIKANIPSRIAFQVSSKIDSRTILDQQGAENLLGQGDMLFFPTRAQFPIRVHGAFVTDDEVNRVTDFLRLTGAPNYVDDILKEPTEEIPGLSENAAGFTPSPEDIEDVLYDEAVKIVLEDQRPTISYVQRKLRIGYQRAARLIETMEEQGIVSAPANNGNREILVKYD</sequence>
<dbReference type="Proteomes" id="UP001449178">
    <property type="component" value="Chromosome"/>
</dbReference>
<dbReference type="InterPro" id="IPR027417">
    <property type="entry name" value="P-loop_NTPase"/>
</dbReference>
<feature type="transmembrane region" description="Helical" evidence="16">
    <location>
        <begin position="21"/>
        <end position="43"/>
    </location>
</feature>
<dbReference type="EMBL" id="CP150637">
    <property type="protein sequence ID" value="WZW88365.1"/>
    <property type="molecule type" value="Genomic_DNA"/>
</dbReference>